<evidence type="ECO:0000256" key="2">
    <source>
        <dbReference type="ARBA" id="ARBA00023125"/>
    </source>
</evidence>
<dbReference type="InterPro" id="IPR002104">
    <property type="entry name" value="Integrase_catalytic"/>
</dbReference>
<dbReference type="AlphaFoldDB" id="A0A150IHK7"/>
<organism evidence="7 8">
    <name type="scientific">Candidatus Methanofastidiosum methylothiophilum</name>
    <dbReference type="NCBI Taxonomy" id="1705564"/>
    <lineage>
        <taxon>Archaea</taxon>
        <taxon>Methanobacteriati</taxon>
        <taxon>Methanobacteriota</taxon>
        <taxon>Stenosarchaea group</taxon>
        <taxon>Candidatus Methanofastidiosia</taxon>
        <taxon>Candidatus Methanofastidiosales</taxon>
        <taxon>Candidatus Methanofastidiosaceae</taxon>
        <taxon>Candidatus Methanofastidiosum</taxon>
    </lineage>
</organism>
<feature type="domain" description="Tyr recombinase" evidence="5">
    <location>
        <begin position="178"/>
        <end position="351"/>
    </location>
</feature>
<keyword evidence="3" id="KW-0233">DNA recombination</keyword>
<comment type="caution">
    <text evidence="7">The sequence shown here is derived from an EMBL/GenBank/DDBJ whole genome shotgun (WGS) entry which is preliminary data.</text>
</comment>
<dbReference type="Gene3D" id="1.10.150.130">
    <property type="match status" value="1"/>
</dbReference>
<dbReference type="InterPro" id="IPR011010">
    <property type="entry name" value="DNA_brk_join_enz"/>
</dbReference>
<evidence type="ECO:0000259" key="5">
    <source>
        <dbReference type="PROSITE" id="PS51898"/>
    </source>
</evidence>
<dbReference type="EMBL" id="LNGE01000063">
    <property type="protein sequence ID" value="KYC44466.1"/>
    <property type="molecule type" value="Genomic_DNA"/>
</dbReference>
<reference evidence="7 8" key="1">
    <citation type="journal article" date="2016" name="ISME J.">
        <title>Chasing the elusive Euryarchaeota class WSA2: genomes reveal a uniquely fastidious methyl-reducing methanogen.</title>
        <authorList>
            <person name="Nobu M.K."/>
            <person name="Narihiro T."/>
            <person name="Kuroda K."/>
            <person name="Mei R."/>
            <person name="Liu W.T."/>
        </authorList>
    </citation>
    <scope>NUCLEOTIDE SEQUENCE [LARGE SCALE GENOMIC DNA]</scope>
    <source>
        <strain evidence="7">B03fssc0709_Meth_Bin005</strain>
    </source>
</reference>
<accession>A0A150IHK7</accession>
<feature type="domain" description="Core-binding (CB)" evidence="6">
    <location>
        <begin position="77"/>
        <end position="162"/>
    </location>
</feature>
<dbReference type="GO" id="GO:0006310">
    <property type="term" value="P:DNA recombination"/>
    <property type="evidence" value="ECO:0007669"/>
    <property type="project" value="UniProtKB-KW"/>
</dbReference>
<dbReference type="Pfam" id="PF13495">
    <property type="entry name" value="Phage_int_SAM_4"/>
    <property type="match status" value="1"/>
</dbReference>
<evidence type="ECO:0000313" key="8">
    <source>
        <dbReference type="Proteomes" id="UP000092401"/>
    </source>
</evidence>
<dbReference type="InterPro" id="IPR044068">
    <property type="entry name" value="CB"/>
</dbReference>
<dbReference type="PROSITE" id="PS51898">
    <property type="entry name" value="TYR_RECOMBINASE"/>
    <property type="match status" value="1"/>
</dbReference>
<proteinExistence type="predicted"/>
<protein>
    <submittedName>
        <fullName evidence="7">Putative tyrosine recombinase XerC-like protein</fullName>
    </submittedName>
</protein>
<dbReference type="NCBIfam" id="NF040815">
    <property type="entry name" value="recomb_XerA_Arch"/>
    <property type="match status" value="1"/>
</dbReference>
<evidence type="ECO:0000259" key="6">
    <source>
        <dbReference type="PROSITE" id="PS51900"/>
    </source>
</evidence>
<dbReference type="InterPro" id="IPR004107">
    <property type="entry name" value="Integrase_SAM-like_N"/>
</dbReference>
<dbReference type="PANTHER" id="PTHR30349:SF41">
    <property type="entry name" value="INTEGRASE_RECOMBINASE PROTEIN MJ0367-RELATED"/>
    <property type="match status" value="1"/>
</dbReference>
<dbReference type="PANTHER" id="PTHR30349">
    <property type="entry name" value="PHAGE INTEGRASE-RELATED"/>
    <property type="match status" value="1"/>
</dbReference>
<dbReference type="InterPro" id="IPR050090">
    <property type="entry name" value="Tyrosine_recombinase_XerCD"/>
</dbReference>
<dbReference type="GO" id="GO:0015074">
    <property type="term" value="P:DNA integration"/>
    <property type="evidence" value="ECO:0007669"/>
    <property type="project" value="UniProtKB-KW"/>
</dbReference>
<dbReference type="InterPro" id="IPR010998">
    <property type="entry name" value="Integrase_recombinase_N"/>
</dbReference>
<evidence type="ECO:0000313" key="7">
    <source>
        <dbReference type="EMBL" id="KYC44466.1"/>
    </source>
</evidence>
<dbReference type="Pfam" id="PF00589">
    <property type="entry name" value="Phage_integrase"/>
    <property type="match status" value="1"/>
</dbReference>
<keyword evidence="1" id="KW-0229">DNA integration</keyword>
<gene>
    <name evidence="7" type="ORF">APG10_01702</name>
</gene>
<evidence type="ECO:0000256" key="4">
    <source>
        <dbReference type="PROSITE-ProRule" id="PRU01248"/>
    </source>
</evidence>
<keyword evidence="2 4" id="KW-0238">DNA-binding</keyword>
<dbReference type="InterPro" id="IPR013762">
    <property type="entry name" value="Integrase-like_cat_sf"/>
</dbReference>
<sequence>MNSNLHAKIIENENCFELIIAYNEIFLNMIKNIKEKKWIPDKKIWRFKKDNEIIRIIISYLKSLNYQIHFIRYNEQNNEKNNIQNLKELHAKLISRNFSTRTINQYLYYNSDFLRFIKKEPVNIKSQDIHNYLAYLLNTLKMTSSTVNVAYSALKFYYGQIIDSEIFEFIKRPKKPKTLPQILTQNEVKKILEINNNLKHKSILTLTYSSGLRVSEVVKLKFADLDFEKGTIFIRQSKGRKDRLTIFSKKAQLILSQYIKEYRPTYWLFEGWSSKTHLSIRSAQKIFENSVKKANIKKEVSIHSLRHSFATHLLENGVDIRYIQELLGHSSVRTTEIYTHLSKSKLFNITSPFDNI</sequence>
<dbReference type="SUPFAM" id="SSF56349">
    <property type="entry name" value="DNA breaking-rejoining enzymes"/>
    <property type="match status" value="1"/>
</dbReference>
<evidence type="ECO:0000256" key="1">
    <source>
        <dbReference type="ARBA" id="ARBA00022908"/>
    </source>
</evidence>
<dbReference type="PATRIC" id="fig|1706436.3.peg.1721"/>
<evidence type="ECO:0000256" key="3">
    <source>
        <dbReference type="ARBA" id="ARBA00023172"/>
    </source>
</evidence>
<dbReference type="PROSITE" id="PS51900">
    <property type="entry name" value="CB"/>
    <property type="match status" value="1"/>
</dbReference>
<dbReference type="Gene3D" id="1.10.443.10">
    <property type="entry name" value="Intergrase catalytic core"/>
    <property type="match status" value="2"/>
</dbReference>
<dbReference type="GO" id="GO:0003677">
    <property type="term" value="F:DNA binding"/>
    <property type="evidence" value="ECO:0007669"/>
    <property type="project" value="UniProtKB-UniRule"/>
</dbReference>
<dbReference type="Proteomes" id="UP000092401">
    <property type="component" value="Unassembled WGS sequence"/>
</dbReference>
<name>A0A150IHK7_9EURY</name>